<feature type="domain" description="Thiamine pyrophosphate enzyme TPP-binding" evidence="5">
    <location>
        <begin position="402"/>
        <end position="548"/>
    </location>
</feature>
<dbReference type="Gene3D" id="3.40.50.970">
    <property type="match status" value="2"/>
</dbReference>
<comment type="similarity">
    <text evidence="1 3">Belongs to the TPP enzyme family.</text>
</comment>
<dbReference type="InterPro" id="IPR029035">
    <property type="entry name" value="DHS-like_NAD/FAD-binding_dom"/>
</dbReference>
<dbReference type="GO" id="GO:0009097">
    <property type="term" value="P:isoleucine biosynthetic process"/>
    <property type="evidence" value="ECO:0007669"/>
    <property type="project" value="TreeGrafter"/>
</dbReference>
<feature type="domain" description="Thiamine pyrophosphate enzyme central" evidence="4">
    <location>
        <begin position="205"/>
        <end position="343"/>
    </location>
</feature>
<evidence type="ECO:0000256" key="1">
    <source>
        <dbReference type="ARBA" id="ARBA00007812"/>
    </source>
</evidence>
<keyword evidence="2 3" id="KW-0786">Thiamine pyrophosphate</keyword>
<name>A0A5A7N6M7_9PROT</name>
<evidence type="ECO:0000313" key="8">
    <source>
        <dbReference type="Proteomes" id="UP000324996"/>
    </source>
</evidence>
<sequence length="567" mass="60823">MTSNPDDSMTTGARLLVDALISRGARMAFGVPGESYLAVLDALYDQQDRLPFITCRHEAAAANMAEAYGKLTGQPGLAFVTRGPGATHASIGLHTAFQDSTPMMLFIGQVARQMIDREAFQEIDYRRFLSEVTKWTGEVGEPSRMTEYVGRAWSTALAGRQGPVALALPEDVLSAECGADPHEARVQASRPAHKAVQASPHPDDVKAVAELISQAKRPFILGGGGPWTEPEAKQLRQFAEKAGIPLAVSFRAQSLVDNRSSAYAGHLGIGADPGLVAHVQKADLLLVLGPRLGEMTTDGYRRLKPPYPAQKMVHVHAGAEELGRVYQPDLAINAAPGLFIDALANEGLPGDVAGRWADWGALNKAQERAWRAPVSNPGGVQLAALYGHLRAALPDDAIITNGAGNYAAFLHRFFEYRGFRTQLAPTSGAMGYAVPAGIAAALVHRDRPVISVAGDGCFLMSGNELATAVRYQAKLVFLVLNNGFYGTIRMHQERHYPGRVSGTDLSNPDFVAYARSFGMEGFLVEHSDDFAPALARARATDGPALIEIRVDREAISPTARLSNLGRA</sequence>
<evidence type="ECO:0000256" key="3">
    <source>
        <dbReference type="RuleBase" id="RU362132"/>
    </source>
</evidence>
<dbReference type="Proteomes" id="UP000324996">
    <property type="component" value="Unassembled WGS sequence"/>
</dbReference>
<dbReference type="GO" id="GO:0030976">
    <property type="term" value="F:thiamine pyrophosphate binding"/>
    <property type="evidence" value="ECO:0007669"/>
    <property type="project" value="InterPro"/>
</dbReference>
<evidence type="ECO:0000259" key="5">
    <source>
        <dbReference type="Pfam" id="PF02775"/>
    </source>
</evidence>
<dbReference type="GO" id="GO:0000287">
    <property type="term" value="F:magnesium ion binding"/>
    <property type="evidence" value="ECO:0007669"/>
    <property type="project" value="InterPro"/>
</dbReference>
<dbReference type="InterPro" id="IPR012001">
    <property type="entry name" value="Thiamin_PyroP_enz_TPP-bd_dom"/>
</dbReference>
<accession>A0A5A7N6M7</accession>
<dbReference type="InterPro" id="IPR011766">
    <property type="entry name" value="TPP_enzyme_TPP-bd"/>
</dbReference>
<dbReference type="SUPFAM" id="SSF52518">
    <property type="entry name" value="Thiamin diphosphate-binding fold (THDP-binding)"/>
    <property type="match status" value="2"/>
</dbReference>
<comment type="caution">
    <text evidence="7">The sequence shown here is derived from an EMBL/GenBank/DDBJ whole genome shotgun (WGS) entry which is preliminary data.</text>
</comment>
<dbReference type="NCBIfam" id="NF006052">
    <property type="entry name" value="PRK08199.1"/>
    <property type="match status" value="1"/>
</dbReference>
<proteinExistence type="inferred from homology"/>
<dbReference type="GO" id="GO:0005948">
    <property type="term" value="C:acetolactate synthase complex"/>
    <property type="evidence" value="ECO:0007669"/>
    <property type="project" value="TreeGrafter"/>
</dbReference>
<dbReference type="GO" id="GO:0003984">
    <property type="term" value="F:acetolactate synthase activity"/>
    <property type="evidence" value="ECO:0007669"/>
    <property type="project" value="TreeGrafter"/>
</dbReference>
<evidence type="ECO:0000313" key="7">
    <source>
        <dbReference type="EMBL" id="GER03972.1"/>
    </source>
</evidence>
<dbReference type="InterPro" id="IPR012000">
    <property type="entry name" value="Thiamin_PyroP_enz_cen_dom"/>
</dbReference>
<dbReference type="RefSeq" id="WP_042086049.1">
    <property type="nucleotide sequence ID" value="NZ_BKCN01000007.1"/>
</dbReference>
<organism evidence="7 8">
    <name type="scientific">Iodidimonas nitroreducens</name>
    <dbReference type="NCBI Taxonomy" id="1236968"/>
    <lineage>
        <taxon>Bacteria</taxon>
        <taxon>Pseudomonadati</taxon>
        <taxon>Pseudomonadota</taxon>
        <taxon>Alphaproteobacteria</taxon>
        <taxon>Iodidimonadales</taxon>
        <taxon>Iodidimonadaceae</taxon>
        <taxon>Iodidimonas</taxon>
    </lineage>
</organism>
<evidence type="ECO:0000259" key="6">
    <source>
        <dbReference type="Pfam" id="PF02776"/>
    </source>
</evidence>
<gene>
    <name evidence="7" type="primary">ilvG</name>
    <name evidence="7" type="ORF">JCM17846_16540</name>
</gene>
<dbReference type="AlphaFoldDB" id="A0A5A7N6M7"/>
<dbReference type="GO" id="GO:0050660">
    <property type="term" value="F:flavin adenine dinucleotide binding"/>
    <property type="evidence" value="ECO:0007669"/>
    <property type="project" value="TreeGrafter"/>
</dbReference>
<evidence type="ECO:0000256" key="2">
    <source>
        <dbReference type="ARBA" id="ARBA00023052"/>
    </source>
</evidence>
<dbReference type="PANTHER" id="PTHR18968">
    <property type="entry name" value="THIAMINE PYROPHOSPHATE ENZYMES"/>
    <property type="match status" value="1"/>
</dbReference>
<dbReference type="EMBL" id="BKCN01000007">
    <property type="protein sequence ID" value="GER03972.1"/>
    <property type="molecule type" value="Genomic_DNA"/>
</dbReference>
<dbReference type="CDD" id="cd07035">
    <property type="entry name" value="TPP_PYR_POX_like"/>
    <property type="match status" value="1"/>
</dbReference>
<dbReference type="SUPFAM" id="SSF52467">
    <property type="entry name" value="DHS-like NAD/FAD-binding domain"/>
    <property type="match status" value="1"/>
</dbReference>
<dbReference type="CDD" id="cd00568">
    <property type="entry name" value="TPP_enzymes"/>
    <property type="match status" value="1"/>
</dbReference>
<reference evidence="7 8" key="1">
    <citation type="submission" date="2019-09" db="EMBL/GenBank/DDBJ databases">
        <title>NBRP : Genome information of microbial organism related human and environment.</title>
        <authorList>
            <person name="Hattori M."/>
            <person name="Oshima K."/>
            <person name="Inaba H."/>
            <person name="Suda W."/>
            <person name="Sakamoto M."/>
            <person name="Iino T."/>
            <person name="Kitahara M."/>
            <person name="Oshida Y."/>
            <person name="Iida T."/>
            <person name="Kudo T."/>
            <person name="Itoh T."/>
            <person name="Ohkuma M."/>
        </authorList>
    </citation>
    <scope>NUCLEOTIDE SEQUENCE [LARGE SCALE GENOMIC DNA]</scope>
    <source>
        <strain evidence="7 8">Q-1</strain>
    </source>
</reference>
<dbReference type="Pfam" id="PF02775">
    <property type="entry name" value="TPP_enzyme_C"/>
    <property type="match status" value="1"/>
</dbReference>
<dbReference type="InterPro" id="IPR029061">
    <property type="entry name" value="THDP-binding"/>
</dbReference>
<protein>
    <submittedName>
        <fullName evidence="7">Thiamine pyrophosphate protein</fullName>
    </submittedName>
</protein>
<dbReference type="PANTHER" id="PTHR18968:SF120">
    <property type="entry name" value="ACETOLACTATE SYNTHASE LARGE SUBUNIT"/>
    <property type="match status" value="1"/>
</dbReference>
<evidence type="ECO:0000259" key="4">
    <source>
        <dbReference type="Pfam" id="PF00205"/>
    </source>
</evidence>
<feature type="domain" description="Thiamine pyrophosphate enzyme N-terminal TPP-binding" evidence="6">
    <location>
        <begin position="11"/>
        <end position="125"/>
    </location>
</feature>
<keyword evidence="8" id="KW-1185">Reference proteome</keyword>
<dbReference type="Pfam" id="PF02776">
    <property type="entry name" value="TPP_enzyme_N"/>
    <property type="match status" value="1"/>
</dbReference>
<dbReference type="GO" id="GO:0009099">
    <property type="term" value="P:L-valine biosynthetic process"/>
    <property type="evidence" value="ECO:0007669"/>
    <property type="project" value="TreeGrafter"/>
</dbReference>
<dbReference type="InterPro" id="IPR045229">
    <property type="entry name" value="TPP_enz"/>
</dbReference>
<dbReference type="Gene3D" id="3.40.50.1220">
    <property type="entry name" value="TPP-binding domain"/>
    <property type="match status" value="1"/>
</dbReference>
<dbReference type="Pfam" id="PF00205">
    <property type="entry name" value="TPP_enzyme_M"/>
    <property type="match status" value="1"/>
</dbReference>
<dbReference type="FunFam" id="3.40.50.970:FF:000007">
    <property type="entry name" value="Acetolactate synthase"/>
    <property type="match status" value="1"/>
</dbReference>